<gene>
    <name evidence="1" type="ORF">F2P56_034178</name>
</gene>
<protein>
    <recommendedName>
        <fullName evidence="3">Secreted RxLR effector protein 161-like</fullName>
    </recommendedName>
</protein>
<dbReference type="CDD" id="cd09272">
    <property type="entry name" value="RNase_HI_RT_Ty1"/>
    <property type="match status" value="1"/>
</dbReference>
<reference evidence="1" key="1">
    <citation type="submission" date="2015-10" db="EMBL/GenBank/DDBJ databases">
        <authorList>
            <person name="Martinez-Garcia P.J."/>
            <person name="Crepeau M.W."/>
            <person name="Puiu D."/>
            <person name="Gonzalez-Ibeas D."/>
            <person name="Whalen J."/>
            <person name="Stevens K."/>
            <person name="Paul R."/>
            <person name="Butterfield T."/>
            <person name="Britton M."/>
            <person name="Reagan R."/>
            <person name="Chakraborty S."/>
            <person name="Walawage S.L."/>
            <person name="Vasquez-Gross H.A."/>
            <person name="Cardeno C."/>
            <person name="Famula R."/>
            <person name="Pratt K."/>
            <person name="Kuruganti S."/>
            <person name="Aradhya M.K."/>
            <person name="Leslie C.A."/>
            <person name="Dandekar A.M."/>
            <person name="Salzberg S.L."/>
            <person name="Wegrzyn J.L."/>
            <person name="Langley C.H."/>
            <person name="Neale D.B."/>
        </authorList>
    </citation>
    <scope>NUCLEOTIDE SEQUENCE</scope>
    <source>
        <tissue evidence="1">Leaves</tissue>
    </source>
</reference>
<name>A0A833T9D9_JUGRE</name>
<dbReference type="EMBL" id="LIHL02000015">
    <property type="protein sequence ID" value="KAF5445100.1"/>
    <property type="molecule type" value="Genomic_DNA"/>
</dbReference>
<dbReference type="Proteomes" id="UP000619265">
    <property type="component" value="Unassembled WGS sequence"/>
</dbReference>
<organism evidence="1 2">
    <name type="scientific">Juglans regia</name>
    <name type="common">English walnut</name>
    <dbReference type="NCBI Taxonomy" id="51240"/>
    <lineage>
        <taxon>Eukaryota</taxon>
        <taxon>Viridiplantae</taxon>
        <taxon>Streptophyta</taxon>
        <taxon>Embryophyta</taxon>
        <taxon>Tracheophyta</taxon>
        <taxon>Spermatophyta</taxon>
        <taxon>Magnoliopsida</taxon>
        <taxon>eudicotyledons</taxon>
        <taxon>Gunneridae</taxon>
        <taxon>Pentapetalae</taxon>
        <taxon>rosids</taxon>
        <taxon>fabids</taxon>
        <taxon>Fagales</taxon>
        <taxon>Juglandaceae</taxon>
        <taxon>Juglans</taxon>
    </lineage>
</organism>
<dbReference type="InterPro" id="IPR043502">
    <property type="entry name" value="DNA/RNA_pol_sf"/>
</dbReference>
<dbReference type="AlphaFoldDB" id="A0A833T9D9"/>
<accession>A0A833T9D9</accession>
<comment type="caution">
    <text evidence="1">The sequence shown here is derived from an EMBL/GenBank/DDBJ whole genome shotgun (WGS) entry which is preliminary data.</text>
</comment>
<evidence type="ECO:0000313" key="2">
    <source>
        <dbReference type="Proteomes" id="UP000619265"/>
    </source>
</evidence>
<evidence type="ECO:0000313" key="1">
    <source>
        <dbReference type="EMBL" id="KAF5445100.1"/>
    </source>
</evidence>
<reference evidence="1" key="2">
    <citation type="submission" date="2020-03" db="EMBL/GenBank/DDBJ databases">
        <title>Walnut 2.0.</title>
        <authorList>
            <person name="Marrano A."/>
            <person name="Britton M."/>
            <person name="Zimin A.V."/>
            <person name="Zaini P.A."/>
            <person name="Workman R."/>
            <person name="Puiu D."/>
            <person name="Bianco L."/>
            <person name="Allen B.J."/>
            <person name="Troggio M."/>
            <person name="Leslie C.A."/>
            <person name="Timp W."/>
            <person name="Dendekar A."/>
            <person name="Salzberg S.L."/>
            <person name="Neale D.B."/>
        </authorList>
    </citation>
    <scope>NUCLEOTIDE SEQUENCE</scope>
    <source>
        <tissue evidence="1">Leaves</tissue>
    </source>
</reference>
<sequence length="256" mass="28729">MHEAKPISTPMATTTNLSAFDSEDFSDPTLFRSTIGALQYLSVTRPDIAFTVNKLSQFMHKPKLAHWQSVKRLLRYLKQTINHGSCDDRRSTGGFCIFLGPNLVSWSCKKQATVARSSTEAEYKAVANTAAELQWLQSLLKELGFRTTAPPIVWCDNIGATYLSSNPVFHARTKHIEIDFHFVRDMVAKKLIEVKFLSSKDQLADIFTKPLSSFRFASLRSKLNVVATSLDLRGRVKDNAVNEDKDQVEDIGKVGN</sequence>
<dbReference type="PANTHER" id="PTHR11439">
    <property type="entry name" value="GAG-POL-RELATED RETROTRANSPOSON"/>
    <property type="match status" value="1"/>
</dbReference>
<dbReference type="Gramene" id="Jr15_06600_p1">
    <property type="protein sequence ID" value="cds.Jr15_06600_p1"/>
    <property type="gene ID" value="Jr15_06600"/>
</dbReference>
<evidence type="ECO:0008006" key="3">
    <source>
        <dbReference type="Google" id="ProtNLM"/>
    </source>
</evidence>
<dbReference type="PANTHER" id="PTHR11439:SF450">
    <property type="entry name" value="REVERSE TRANSCRIPTASE TY1_COPIA-TYPE DOMAIN-CONTAINING PROTEIN"/>
    <property type="match status" value="1"/>
</dbReference>
<proteinExistence type="predicted"/>
<dbReference type="SUPFAM" id="SSF56672">
    <property type="entry name" value="DNA/RNA polymerases"/>
    <property type="match status" value="1"/>
</dbReference>